<evidence type="ECO:0000313" key="7">
    <source>
        <dbReference type="Proteomes" id="UP001159405"/>
    </source>
</evidence>
<dbReference type="PROSITE" id="PS00107">
    <property type="entry name" value="PROTEIN_KINASE_ATP"/>
    <property type="match status" value="1"/>
</dbReference>
<dbReference type="PROSITE" id="PS00108">
    <property type="entry name" value="PROTEIN_KINASE_ST"/>
    <property type="match status" value="1"/>
</dbReference>
<dbReference type="PANTHER" id="PTHR44329">
    <property type="entry name" value="SERINE/THREONINE-PROTEIN KINASE TNNI3K-RELATED"/>
    <property type="match status" value="1"/>
</dbReference>
<organism evidence="6 7">
    <name type="scientific">Porites lobata</name>
    <dbReference type="NCBI Taxonomy" id="104759"/>
    <lineage>
        <taxon>Eukaryota</taxon>
        <taxon>Metazoa</taxon>
        <taxon>Cnidaria</taxon>
        <taxon>Anthozoa</taxon>
        <taxon>Hexacorallia</taxon>
        <taxon>Scleractinia</taxon>
        <taxon>Fungiina</taxon>
        <taxon>Poritidae</taxon>
        <taxon>Porites</taxon>
    </lineage>
</organism>
<evidence type="ECO:0000256" key="4">
    <source>
        <dbReference type="RuleBase" id="RU000304"/>
    </source>
</evidence>
<accession>A0ABN8RIB6</accession>
<dbReference type="InterPro" id="IPR011009">
    <property type="entry name" value="Kinase-like_dom_sf"/>
</dbReference>
<feature type="binding site" evidence="3">
    <location>
        <position position="26"/>
    </location>
    <ligand>
        <name>ATP</name>
        <dbReference type="ChEBI" id="CHEBI:30616"/>
    </ligand>
</feature>
<sequence>DKDVIGSGSFGSVITAKYNGKSIVVKQLLEQHERNLRLFYKEANILHSLDDKRIVKLHTVCQSPLAMMLELVYFDFSPFGGLERRVFSLKDFINFLSSEDGAMDSFSPLFNKIAEDTARSLKYLHDNNIAHRDLKPGNVLVSNQMYCEMPNKEAVREAWEKAPIICKLVDFGESRASMIQTATVCSTQTTNIDRGNPVYMAPELLSPVDTSLSLEQLKACDIWSYGMVIFMLLNPDLQFPYQVEIDKLHP</sequence>
<comment type="similarity">
    <text evidence="4">Belongs to the protein kinase superfamily.</text>
</comment>
<dbReference type="SUPFAM" id="SSF56112">
    <property type="entry name" value="Protein kinase-like (PK-like)"/>
    <property type="match status" value="1"/>
</dbReference>
<keyword evidence="4" id="KW-0723">Serine/threonine-protein kinase</keyword>
<keyword evidence="4" id="KW-0418">Kinase</keyword>
<feature type="domain" description="Protein kinase" evidence="5">
    <location>
        <begin position="1"/>
        <end position="250"/>
    </location>
</feature>
<dbReference type="PROSITE" id="PS50011">
    <property type="entry name" value="PROTEIN_KINASE_DOM"/>
    <property type="match status" value="1"/>
</dbReference>
<reference evidence="6 7" key="1">
    <citation type="submission" date="2022-05" db="EMBL/GenBank/DDBJ databases">
        <authorList>
            <consortium name="Genoscope - CEA"/>
            <person name="William W."/>
        </authorList>
    </citation>
    <scope>NUCLEOTIDE SEQUENCE [LARGE SCALE GENOMIC DNA]</scope>
</reference>
<evidence type="ECO:0000256" key="1">
    <source>
        <dbReference type="ARBA" id="ARBA00022741"/>
    </source>
</evidence>
<name>A0ABN8RIB6_9CNID</name>
<keyword evidence="1 3" id="KW-0547">Nucleotide-binding</keyword>
<evidence type="ECO:0000313" key="6">
    <source>
        <dbReference type="EMBL" id="CAH3179165.1"/>
    </source>
</evidence>
<dbReference type="InterPro" id="IPR051681">
    <property type="entry name" value="Ser/Thr_Kinases-Pseudokinases"/>
</dbReference>
<evidence type="ECO:0000256" key="2">
    <source>
        <dbReference type="ARBA" id="ARBA00022840"/>
    </source>
</evidence>
<dbReference type="InterPro" id="IPR017441">
    <property type="entry name" value="Protein_kinase_ATP_BS"/>
</dbReference>
<comment type="caution">
    <text evidence="6">The sequence shown here is derived from an EMBL/GenBank/DDBJ whole genome shotgun (WGS) entry which is preliminary data.</text>
</comment>
<keyword evidence="2 3" id="KW-0067">ATP-binding</keyword>
<evidence type="ECO:0000256" key="3">
    <source>
        <dbReference type="PROSITE-ProRule" id="PRU10141"/>
    </source>
</evidence>
<dbReference type="Pfam" id="PF00069">
    <property type="entry name" value="Pkinase"/>
    <property type="match status" value="1"/>
</dbReference>
<gene>
    <name evidence="6" type="ORF">PLOB_00021676</name>
</gene>
<proteinExistence type="inferred from homology"/>
<keyword evidence="7" id="KW-1185">Reference proteome</keyword>
<feature type="non-terminal residue" evidence="6">
    <location>
        <position position="250"/>
    </location>
</feature>
<dbReference type="Proteomes" id="UP001159405">
    <property type="component" value="Unassembled WGS sequence"/>
</dbReference>
<dbReference type="Gene3D" id="3.30.200.20">
    <property type="entry name" value="Phosphorylase Kinase, domain 1"/>
    <property type="match status" value="1"/>
</dbReference>
<dbReference type="EMBL" id="CALNXK010000251">
    <property type="protein sequence ID" value="CAH3179165.1"/>
    <property type="molecule type" value="Genomic_DNA"/>
</dbReference>
<feature type="non-terminal residue" evidence="6">
    <location>
        <position position="1"/>
    </location>
</feature>
<protein>
    <recommendedName>
        <fullName evidence="5">Protein kinase domain-containing protein</fullName>
    </recommendedName>
</protein>
<evidence type="ECO:0000259" key="5">
    <source>
        <dbReference type="PROSITE" id="PS50011"/>
    </source>
</evidence>
<dbReference type="Gene3D" id="1.10.510.10">
    <property type="entry name" value="Transferase(Phosphotransferase) domain 1"/>
    <property type="match status" value="1"/>
</dbReference>
<dbReference type="InterPro" id="IPR000719">
    <property type="entry name" value="Prot_kinase_dom"/>
</dbReference>
<dbReference type="SMART" id="SM00220">
    <property type="entry name" value="S_TKc"/>
    <property type="match status" value="1"/>
</dbReference>
<keyword evidence="4" id="KW-0808">Transferase</keyword>
<dbReference type="InterPro" id="IPR008271">
    <property type="entry name" value="Ser/Thr_kinase_AS"/>
</dbReference>